<dbReference type="AlphaFoldDB" id="A0AAN6YQV6"/>
<feature type="transmembrane region" description="Helical" evidence="2">
    <location>
        <begin position="251"/>
        <end position="273"/>
    </location>
</feature>
<comment type="caution">
    <text evidence="4">The sequence shown here is derived from an EMBL/GenBank/DDBJ whole genome shotgun (WGS) entry which is preliminary data.</text>
</comment>
<keyword evidence="2" id="KW-0812">Transmembrane</keyword>
<gene>
    <name evidence="4" type="ORF">QBC38DRAFT_492640</name>
</gene>
<sequence length="417" mass="44152">MSKHFTRSTWLSMLLLSRSLGAEVPELLKSAAEEVRLLPPTPTPTLALRGDIAGRQVISASTSTTTYTLTGAPDMTCGFLSGSSGNPITCANGKKCQWEAERVGAIFCGFEQTDRAYVRCVPRSVATDPSLCNDVCQSNSFNLICTNTNEPYCRTLAFPDGVRDFRCASSSLATAQAISWSYSGQVGRVLTTSVLRDETTSNPAPLGPTITFTPTRTSQEPIPTDKPITTGPSSTGTPEPEKDDGPPLGPIIGGAVGGVAVLALVLAGIFFLVRRSRREDQNIQGHPSGPPPPNQPSPVPTYTTGSVGFAGGQVQQNYYDPAYKPGLQSGNLSPTTPSMMSMSPPSATHQEFFAQGDPKWGPGHTPSPPPVQPGVQPYGQQVGGGYPVQPQQAPQGGPIYEIGTVDDQHRGRLNELH</sequence>
<dbReference type="Proteomes" id="UP001301958">
    <property type="component" value="Unassembled WGS sequence"/>
</dbReference>
<keyword evidence="2" id="KW-0472">Membrane</keyword>
<feature type="chain" id="PRO_5043025109" evidence="3">
    <location>
        <begin position="22"/>
        <end position="417"/>
    </location>
</feature>
<feature type="compositionally biased region" description="Pro residues" evidence="1">
    <location>
        <begin position="288"/>
        <end position="299"/>
    </location>
</feature>
<proteinExistence type="predicted"/>
<evidence type="ECO:0000256" key="1">
    <source>
        <dbReference type="SAM" id="MobiDB-lite"/>
    </source>
</evidence>
<dbReference type="CDD" id="cd12087">
    <property type="entry name" value="TM_EGFR-like"/>
    <property type="match status" value="1"/>
</dbReference>
<feature type="signal peptide" evidence="3">
    <location>
        <begin position="1"/>
        <end position="21"/>
    </location>
</feature>
<organism evidence="4 5">
    <name type="scientific">Podospora fimiseda</name>
    <dbReference type="NCBI Taxonomy" id="252190"/>
    <lineage>
        <taxon>Eukaryota</taxon>
        <taxon>Fungi</taxon>
        <taxon>Dikarya</taxon>
        <taxon>Ascomycota</taxon>
        <taxon>Pezizomycotina</taxon>
        <taxon>Sordariomycetes</taxon>
        <taxon>Sordariomycetidae</taxon>
        <taxon>Sordariales</taxon>
        <taxon>Podosporaceae</taxon>
        <taxon>Podospora</taxon>
    </lineage>
</organism>
<feature type="region of interest" description="Disordered" evidence="1">
    <location>
        <begin position="281"/>
        <end position="403"/>
    </location>
</feature>
<dbReference type="EMBL" id="MU865580">
    <property type="protein sequence ID" value="KAK4221147.1"/>
    <property type="molecule type" value="Genomic_DNA"/>
</dbReference>
<accession>A0AAN6YQV6</accession>
<feature type="compositionally biased region" description="Low complexity" evidence="1">
    <location>
        <begin position="227"/>
        <end position="238"/>
    </location>
</feature>
<reference evidence="4" key="2">
    <citation type="submission" date="2023-05" db="EMBL/GenBank/DDBJ databases">
        <authorList>
            <consortium name="Lawrence Berkeley National Laboratory"/>
            <person name="Steindorff A."/>
            <person name="Hensen N."/>
            <person name="Bonometti L."/>
            <person name="Westerberg I."/>
            <person name="Brannstrom I.O."/>
            <person name="Guillou S."/>
            <person name="Cros-Aarteil S."/>
            <person name="Calhoun S."/>
            <person name="Haridas S."/>
            <person name="Kuo A."/>
            <person name="Mondo S."/>
            <person name="Pangilinan J."/>
            <person name="Riley R."/>
            <person name="Labutti K."/>
            <person name="Andreopoulos B."/>
            <person name="Lipzen A."/>
            <person name="Chen C."/>
            <person name="Yanf M."/>
            <person name="Daum C."/>
            <person name="Ng V."/>
            <person name="Clum A."/>
            <person name="Ohm R."/>
            <person name="Martin F."/>
            <person name="Silar P."/>
            <person name="Natvig D."/>
            <person name="Lalanne C."/>
            <person name="Gautier V."/>
            <person name="Ament-Velasquez S.L."/>
            <person name="Kruys A."/>
            <person name="Hutchinson M.I."/>
            <person name="Powell A.J."/>
            <person name="Barry K."/>
            <person name="Miller A.N."/>
            <person name="Grigoriev I.V."/>
            <person name="Debuchy R."/>
            <person name="Gladieux P."/>
            <person name="Thoren M.H."/>
            <person name="Johannesson H."/>
        </authorList>
    </citation>
    <scope>NUCLEOTIDE SEQUENCE</scope>
    <source>
        <strain evidence="4">CBS 990.96</strain>
    </source>
</reference>
<evidence type="ECO:0000256" key="2">
    <source>
        <dbReference type="SAM" id="Phobius"/>
    </source>
</evidence>
<reference evidence="4" key="1">
    <citation type="journal article" date="2023" name="Mol. Phylogenet. Evol.">
        <title>Genome-scale phylogeny and comparative genomics of the fungal order Sordariales.</title>
        <authorList>
            <person name="Hensen N."/>
            <person name="Bonometti L."/>
            <person name="Westerberg I."/>
            <person name="Brannstrom I.O."/>
            <person name="Guillou S."/>
            <person name="Cros-Aarteil S."/>
            <person name="Calhoun S."/>
            <person name="Haridas S."/>
            <person name="Kuo A."/>
            <person name="Mondo S."/>
            <person name="Pangilinan J."/>
            <person name="Riley R."/>
            <person name="LaButti K."/>
            <person name="Andreopoulos B."/>
            <person name="Lipzen A."/>
            <person name="Chen C."/>
            <person name="Yan M."/>
            <person name="Daum C."/>
            <person name="Ng V."/>
            <person name="Clum A."/>
            <person name="Steindorff A."/>
            <person name="Ohm R.A."/>
            <person name="Martin F."/>
            <person name="Silar P."/>
            <person name="Natvig D.O."/>
            <person name="Lalanne C."/>
            <person name="Gautier V."/>
            <person name="Ament-Velasquez S.L."/>
            <person name="Kruys A."/>
            <person name="Hutchinson M.I."/>
            <person name="Powell A.J."/>
            <person name="Barry K."/>
            <person name="Miller A.N."/>
            <person name="Grigoriev I.V."/>
            <person name="Debuchy R."/>
            <person name="Gladieux P."/>
            <person name="Hiltunen Thoren M."/>
            <person name="Johannesson H."/>
        </authorList>
    </citation>
    <scope>NUCLEOTIDE SEQUENCE</scope>
    <source>
        <strain evidence="4">CBS 990.96</strain>
    </source>
</reference>
<feature type="compositionally biased region" description="Low complexity" evidence="1">
    <location>
        <begin position="387"/>
        <end position="398"/>
    </location>
</feature>
<evidence type="ECO:0000313" key="4">
    <source>
        <dbReference type="EMBL" id="KAK4221147.1"/>
    </source>
</evidence>
<feature type="region of interest" description="Disordered" evidence="1">
    <location>
        <begin position="198"/>
        <end position="250"/>
    </location>
</feature>
<keyword evidence="3" id="KW-0732">Signal</keyword>
<feature type="compositionally biased region" description="Polar residues" evidence="1">
    <location>
        <begin position="210"/>
        <end position="221"/>
    </location>
</feature>
<evidence type="ECO:0000313" key="5">
    <source>
        <dbReference type="Proteomes" id="UP001301958"/>
    </source>
</evidence>
<name>A0AAN6YQV6_9PEZI</name>
<feature type="compositionally biased region" description="Low complexity" evidence="1">
    <location>
        <begin position="333"/>
        <end position="346"/>
    </location>
</feature>
<protein>
    <submittedName>
        <fullName evidence="4">Uncharacterized protein</fullName>
    </submittedName>
</protein>
<keyword evidence="5" id="KW-1185">Reference proteome</keyword>
<evidence type="ECO:0000256" key="3">
    <source>
        <dbReference type="SAM" id="SignalP"/>
    </source>
</evidence>
<keyword evidence="2" id="KW-1133">Transmembrane helix</keyword>